<dbReference type="GO" id="GO:0007165">
    <property type="term" value="P:signal transduction"/>
    <property type="evidence" value="ECO:0007669"/>
    <property type="project" value="InterPro"/>
</dbReference>
<dbReference type="SUPFAM" id="SSF49348">
    <property type="entry name" value="Clathrin adaptor appendage domain"/>
    <property type="match status" value="1"/>
</dbReference>
<dbReference type="AlphaFoldDB" id="A0A6P8HL15"/>
<dbReference type="OrthoDB" id="412369at2759"/>
<gene>
    <name evidence="6" type="primary">LOC116290479</name>
</gene>
<feature type="domain" description="Caspase family p20" evidence="4">
    <location>
        <begin position="148"/>
        <end position="274"/>
    </location>
</feature>
<evidence type="ECO:0000259" key="4">
    <source>
        <dbReference type="PROSITE" id="PS50208"/>
    </source>
</evidence>
<dbReference type="KEGG" id="aten:116290479"/>
<dbReference type="Gene3D" id="2.60.40.3360">
    <property type="match status" value="1"/>
</dbReference>
<dbReference type="InterPro" id="IPR013041">
    <property type="entry name" value="Clathrin_app_Ig-like_sf"/>
</dbReference>
<keyword evidence="5" id="KW-1185">Reference proteome</keyword>
<dbReference type="GO" id="GO:0016192">
    <property type="term" value="P:vesicle-mediated transport"/>
    <property type="evidence" value="ECO:0007669"/>
    <property type="project" value="InterPro"/>
</dbReference>
<dbReference type="Pfam" id="PF00531">
    <property type="entry name" value="Death"/>
    <property type="match status" value="1"/>
</dbReference>
<dbReference type="Proteomes" id="UP000515163">
    <property type="component" value="Unplaced"/>
</dbReference>
<dbReference type="GO" id="GO:0006508">
    <property type="term" value="P:proteolysis"/>
    <property type="evidence" value="ECO:0007669"/>
    <property type="project" value="InterPro"/>
</dbReference>
<dbReference type="PROSITE" id="PS50017">
    <property type="entry name" value="DEATH_DOMAIN"/>
    <property type="match status" value="1"/>
</dbReference>
<dbReference type="GO" id="GO:0004197">
    <property type="term" value="F:cysteine-type endopeptidase activity"/>
    <property type="evidence" value="ECO:0007669"/>
    <property type="project" value="InterPro"/>
</dbReference>
<dbReference type="InterPro" id="IPR001309">
    <property type="entry name" value="Pept_C14_p20"/>
</dbReference>
<dbReference type="PANTHER" id="PTHR22576:SF37">
    <property type="entry name" value="MUCOSA-ASSOCIATED LYMPHOID TISSUE LYMPHOMA TRANSLOCATION PROTEIN 1"/>
    <property type="match status" value="1"/>
</dbReference>
<reference evidence="6" key="1">
    <citation type="submission" date="2025-08" db="UniProtKB">
        <authorList>
            <consortium name="RefSeq"/>
        </authorList>
    </citation>
    <scope>IDENTIFICATION</scope>
    <source>
        <tissue evidence="6">Tentacle</tissue>
    </source>
</reference>
<accession>A0A6P8HL15</accession>
<proteinExistence type="predicted"/>
<name>A0A6P8HL15_ACTTE</name>
<dbReference type="RefSeq" id="XP_031553377.1">
    <property type="nucleotide sequence ID" value="XM_031697517.1"/>
</dbReference>
<dbReference type="SUPFAM" id="SSF52129">
    <property type="entry name" value="Caspase-like"/>
    <property type="match status" value="1"/>
</dbReference>
<organism evidence="5 6">
    <name type="scientific">Actinia tenebrosa</name>
    <name type="common">Australian red waratah sea anemone</name>
    <dbReference type="NCBI Taxonomy" id="6105"/>
    <lineage>
        <taxon>Eukaryota</taxon>
        <taxon>Metazoa</taxon>
        <taxon>Cnidaria</taxon>
        <taxon>Anthozoa</taxon>
        <taxon>Hexacorallia</taxon>
        <taxon>Actiniaria</taxon>
        <taxon>Actiniidae</taxon>
        <taxon>Actinia</taxon>
    </lineage>
</organism>
<dbReference type="InterPro" id="IPR033540">
    <property type="entry name" value="MALT1_IG-like_dom_sf"/>
</dbReference>
<dbReference type="GeneID" id="116290479"/>
<dbReference type="PROSITE" id="PS50208">
    <property type="entry name" value="CASPASE_P20"/>
    <property type="match status" value="1"/>
</dbReference>
<dbReference type="GO" id="GO:0006886">
    <property type="term" value="P:intracellular protein transport"/>
    <property type="evidence" value="ECO:0007669"/>
    <property type="project" value="InterPro"/>
</dbReference>
<evidence type="ECO:0000256" key="1">
    <source>
        <dbReference type="ARBA" id="ARBA00022448"/>
    </source>
</evidence>
<dbReference type="Gene3D" id="3.40.50.1460">
    <property type="match status" value="1"/>
</dbReference>
<dbReference type="SUPFAM" id="SSF47986">
    <property type="entry name" value="DEATH domain"/>
    <property type="match status" value="1"/>
</dbReference>
<dbReference type="Pfam" id="PF00656">
    <property type="entry name" value="Peptidase_C14"/>
    <property type="match status" value="1"/>
</dbReference>
<dbReference type="InterPro" id="IPR011029">
    <property type="entry name" value="DEATH-like_dom_sf"/>
</dbReference>
<protein>
    <submittedName>
        <fullName evidence="6">Mucosa-associated lymphoid tissue lymphoma translocation protein 1-like</fullName>
    </submittedName>
</protein>
<dbReference type="PANTHER" id="PTHR22576">
    <property type="entry name" value="MUCOSA ASSOCIATED LYMPHOID TISSUE LYMPHOMA TRANSLOCATION PROTEIN 1/PARACASPASE"/>
    <property type="match status" value="1"/>
</dbReference>
<dbReference type="Pfam" id="PF02883">
    <property type="entry name" value="Alpha_adaptinC2"/>
    <property type="match status" value="1"/>
</dbReference>
<keyword evidence="1" id="KW-0813">Transport</keyword>
<dbReference type="InterPro" id="IPR008152">
    <property type="entry name" value="Clathrin_a/b/g-adaptin_app_Ig"/>
</dbReference>
<dbReference type="InterPro" id="IPR029030">
    <property type="entry name" value="Caspase-like_dom_sf"/>
</dbReference>
<evidence type="ECO:0000256" key="2">
    <source>
        <dbReference type="ARBA" id="ARBA00022927"/>
    </source>
</evidence>
<sequence length="542" mass="61934">MADKSKTSSKLLVKTPLSNLNPNVLEELGMFLNPRLISKDVRTLSGKLGYSLRRVQNFERERNPTACMLEDWSTCYEEGQEKTVSELLVKLEEMKRHDAVDFLKPYEFSEVQQESSLQPEENDLPIHEDSLVNTLLEAPRFTEIPVVTDKVALVIGNMKYSHEKLNQLMYPEHDARDVAAALHELEFKVFSLVNLTLSEMRITVHSFCRLLGKGVYAVLYYAGHGYEDHGKNYLIPVDADLSFKREDSFCAQEILQTMQECNTSLNLLIIDACRVRPPTKDQIPTFIKRGTNGNNIFAYSCCSQQVAFEEHDQRNGLYAQHLLKHIRRNVRIENILMDVAADVALTISYCTDNSIHQRPCHESDAYIDCRLTDPIIPGVLQDVDYHERMQLWQKAHTLPDPFVILENEDLHLKVQFIAKFSNVMEVLLTLCNKTSLPMKDCVVELIVDSPVCSDITMISGDEVKPGEQLKQVVQISALQKLNDYLAVDLQIFYDFNGELVSWTSSKVDLRTPLISSVFAEWDWWVTCGRAPPTKTQKPKAKK</sequence>
<dbReference type="InterPro" id="IPR052039">
    <property type="entry name" value="Caspase-related_regulators"/>
</dbReference>
<evidence type="ECO:0000313" key="6">
    <source>
        <dbReference type="RefSeq" id="XP_031553377.1"/>
    </source>
</evidence>
<feature type="domain" description="Death" evidence="3">
    <location>
        <begin position="42"/>
        <end position="107"/>
    </location>
</feature>
<dbReference type="InterPro" id="IPR000488">
    <property type="entry name" value="Death_dom"/>
</dbReference>
<evidence type="ECO:0000313" key="5">
    <source>
        <dbReference type="Proteomes" id="UP000515163"/>
    </source>
</evidence>
<keyword evidence="2" id="KW-0653">Protein transport</keyword>
<dbReference type="InParanoid" id="A0A6P8HL15"/>
<dbReference type="Gene3D" id="1.10.533.10">
    <property type="entry name" value="Death Domain, Fas"/>
    <property type="match status" value="1"/>
</dbReference>
<dbReference type="InterPro" id="IPR011600">
    <property type="entry name" value="Pept_C14_caspase"/>
</dbReference>
<evidence type="ECO:0000259" key="3">
    <source>
        <dbReference type="PROSITE" id="PS50017"/>
    </source>
</evidence>